<feature type="transmembrane region" description="Helical" evidence="6">
    <location>
        <begin position="27"/>
        <end position="44"/>
    </location>
</feature>
<proteinExistence type="inferred from homology"/>
<evidence type="ECO:0000256" key="1">
    <source>
        <dbReference type="ARBA" id="ARBA00004141"/>
    </source>
</evidence>
<dbReference type="EMBL" id="BPQP01000004">
    <property type="protein sequence ID" value="GJD93077.1"/>
    <property type="molecule type" value="Genomic_DNA"/>
</dbReference>
<keyword evidence="4 6" id="KW-1133">Transmembrane helix</keyword>
<evidence type="ECO:0000256" key="2">
    <source>
        <dbReference type="ARBA" id="ARBA00009773"/>
    </source>
</evidence>
<comment type="similarity">
    <text evidence="2">Belongs to the autoinducer-2 exporter (AI-2E) (TC 2.A.86) family.</text>
</comment>
<evidence type="ECO:0000256" key="5">
    <source>
        <dbReference type="ARBA" id="ARBA00023136"/>
    </source>
</evidence>
<evidence type="ECO:0008006" key="9">
    <source>
        <dbReference type="Google" id="ProtNLM"/>
    </source>
</evidence>
<evidence type="ECO:0000256" key="6">
    <source>
        <dbReference type="SAM" id="Phobius"/>
    </source>
</evidence>
<accession>A0ABQ4RSX3</accession>
<evidence type="ECO:0000313" key="8">
    <source>
        <dbReference type="Proteomes" id="UP001055125"/>
    </source>
</evidence>
<sequence length="387" mass="41280">MDDLDHAVAHATSGRVQVRVEGRPMRGRAMIGLAALAVAVLLLYLLRDVILPFAAGLALAYLLDPLADRLQRMGLGRLTASLLILALFVVALLLTLLIVAPIAAKQVAGLIETLPGAISRLQGIVVERAGPLLERVGGTDVLNDLQSSVGTLVSQGGTWMMTFLRSLWSGGQALISIASLLVVTPVVAFYILVDWDRMVAKIDGWVPPRHRDTVRCLGREVDAAITGFLRGQTLVCLILGTFYAVGLFLVGLNFGVLIGLIAGFLTFIPYVGTLTGFLLSVGVALVQYWPNSDWLHIGLTIGVFLLGQFLEGNVISPKLVGDSVGLHPVWLMFALLAFGSLFGFLGLLIAVPVAASIGVLVRFALRRYLQSPLYHGSGTAVAAKPEM</sequence>
<dbReference type="PANTHER" id="PTHR21716">
    <property type="entry name" value="TRANSMEMBRANE PROTEIN"/>
    <property type="match status" value="1"/>
</dbReference>
<feature type="transmembrane region" description="Helical" evidence="6">
    <location>
        <begin position="234"/>
        <end position="261"/>
    </location>
</feature>
<feature type="transmembrane region" description="Helical" evidence="6">
    <location>
        <begin position="293"/>
        <end position="310"/>
    </location>
</feature>
<evidence type="ECO:0000256" key="3">
    <source>
        <dbReference type="ARBA" id="ARBA00022692"/>
    </source>
</evidence>
<protein>
    <recommendedName>
        <fullName evidence="9">Permease</fullName>
    </recommendedName>
</protein>
<dbReference type="PANTHER" id="PTHR21716:SF64">
    <property type="entry name" value="AI-2 TRANSPORT PROTEIN TQSA"/>
    <property type="match status" value="1"/>
</dbReference>
<keyword evidence="8" id="KW-1185">Reference proteome</keyword>
<feature type="transmembrane region" description="Helical" evidence="6">
    <location>
        <begin position="330"/>
        <end position="361"/>
    </location>
</feature>
<reference evidence="7" key="2">
    <citation type="submission" date="2021-08" db="EMBL/GenBank/DDBJ databases">
        <authorList>
            <person name="Tani A."/>
            <person name="Ola A."/>
            <person name="Ogura Y."/>
            <person name="Katsura K."/>
            <person name="Hayashi T."/>
        </authorList>
    </citation>
    <scope>NUCLEOTIDE SEQUENCE</scope>
    <source>
        <strain evidence="7">DSM 19015</strain>
    </source>
</reference>
<evidence type="ECO:0000256" key="4">
    <source>
        <dbReference type="ARBA" id="ARBA00022989"/>
    </source>
</evidence>
<evidence type="ECO:0000313" key="7">
    <source>
        <dbReference type="EMBL" id="GJD93077.1"/>
    </source>
</evidence>
<feature type="transmembrane region" description="Helical" evidence="6">
    <location>
        <begin position="267"/>
        <end position="286"/>
    </location>
</feature>
<comment type="caution">
    <text evidence="7">The sequence shown here is derived from an EMBL/GenBank/DDBJ whole genome shotgun (WGS) entry which is preliminary data.</text>
</comment>
<gene>
    <name evidence="7" type="ORF">OCOJLMKI_0263</name>
</gene>
<organism evidence="7 8">
    <name type="scientific">Methylobacterium iners</name>
    <dbReference type="NCBI Taxonomy" id="418707"/>
    <lineage>
        <taxon>Bacteria</taxon>
        <taxon>Pseudomonadati</taxon>
        <taxon>Pseudomonadota</taxon>
        <taxon>Alphaproteobacteria</taxon>
        <taxon>Hyphomicrobiales</taxon>
        <taxon>Methylobacteriaceae</taxon>
        <taxon>Methylobacterium</taxon>
    </lineage>
</organism>
<dbReference type="InterPro" id="IPR002549">
    <property type="entry name" value="AI-2E-like"/>
</dbReference>
<feature type="transmembrane region" description="Helical" evidence="6">
    <location>
        <begin position="79"/>
        <end position="104"/>
    </location>
</feature>
<keyword evidence="3 6" id="KW-0812">Transmembrane</keyword>
<comment type="subcellular location">
    <subcellularLocation>
        <location evidence="1">Membrane</location>
        <topology evidence="1">Multi-pass membrane protein</topology>
    </subcellularLocation>
</comment>
<dbReference type="Proteomes" id="UP001055125">
    <property type="component" value="Unassembled WGS sequence"/>
</dbReference>
<feature type="transmembrane region" description="Helical" evidence="6">
    <location>
        <begin position="173"/>
        <end position="193"/>
    </location>
</feature>
<name>A0ABQ4RSX3_9HYPH</name>
<reference evidence="7" key="1">
    <citation type="journal article" date="2021" name="Front. Microbiol.">
        <title>Comprehensive Comparative Genomics and Phenotyping of Methylobacterium Species.</title>
        <authorList>
            <person name="Alessa O."/>
            <person name="Ogura Y."/>
            <person name="Fujitani Y."/>
            <person name="Takami H."/>
            <person name="Hayashi T."/>
            <person name="Sahin N."/>
            <person name="Tani A."/>
        </authorList>
    </citation>
    <scope>NUCLEOTIDE SEQUENCE</scope>
    <source>
        <strain evidence="7">DSM 19015</strain>
    </source>
</reference>
<dbReference type="Pfam" id="PF01594">
    <property type="entry name" value="AI-2E_transport"/>
    <property type="match status" value="1"/>
</dbReference>
<keyword evidence="5 6" id="KW-0472">Membrane</keyword>